<organism evidence="3 4">
    <name type="scientific">Zea mays</name>
    <name type="common">Maize</name>
    <dbReference type="NCBI Taxonomy" id="4577"/>
    <lineage>
        <taxon>Eukaryota</taxon>
        <taxon>Viridiplantae</taxon>
        <taxon>Streptophyta</taxon>
        <taxon>Embryophyta</taxon>
        <taxon>Tracheophyta</taxon>
        <taxon>Spermatophyta</taxon>
        <taxon>Magnoliopsida</taxon>
        <taxon>Liliopsida</taxon>
        <taxon>Poales</taxon>
        <taxon>Poaceae</taxon>
        <taxon>PACMAD clade</taxon>
        <taxon>Panicoideae</taxon>
        <taxon>Andropogonodae</taxon>
        <taxon>Andropogoneae</taxon>
        <taxon>Tripsacinae</taxon>
        <taxon>Zea</taxon>
    </lineage>
</organism>
<feature type="compositionally biased region" description="Low complexity" evidence="1">
    <location>
        <begin position="70"/>
        <end position="86"/>
    </location>
</feature>
<dbReference type="EMBL" id="NCVQ01000009">
    <property type="protein sequence ID" value="PWZ11934.1"/>
    <property type="molecule type" value="Genomic_DNA"/>
</dbReference>
<dbReference type="PROSITE" id="PS50846">
    <property type="entry name" value="HMA_2"/>
    <property type="match status" value="1"/>
</dbReference>
<dbReference type="GO" id="GO:0046872">
    <property type="term" value="F:metal ion binding"/>
    <property type="evidence" value="ECO:0007669"/>
    <property type="project" value="InterPro"/>
</dbReference>
<dbReference type="PANTHER" id="PTHR46119:SF15">
    <property type="entry name" value="PROTEIN SODIUM POTASSIUM ROOT DEFECTIVE 2"/>
    <property type="match status" value="1"/>
</dbReference>
<dbReference type="SUPFAM" id="SSF55008">
    <property type="entry name" value="HMA, heavy metal-associated domain"/>
    <property type="match status" value="1"/>
</dbReference>
<reference evidence="3 4" key="1">
    <citation type="journal article" date="2018" name="Nat. Genet.">
        <title>Extensive intraspecific gene order and gene structural variations between Mo17 and other maize genomes.</title>
        <authorList>
            <person name="Sun S."/>
            <person name="Zhou Y."/>
            <person name="Chen J."/>
            <person name="Shi J."/>
            <person name="Zhao H."/>
            <person name="Zhao H."/>
            <person name="Song W."/>
            <person name="Zhang M."/>
            <person name="Cui Y."/>
            <person name="Dong X."/>
            <person name="Liu H."/>
            <person name="Ma X."/>
            <person name="Jiao Y."/>
            <person name="Wang B."/>
            <person name="Wei X."/>
            <person name="Stein J.C."/>
            <person name="Glaubitz J.C."/>
            <person name="Lu F."/>
            <person name="Yu G."/>
            <person name="Liang C."/>
            <person name="Fengler K."/>
            <person name="Li B."/>
            <person name="Rafalski A."/>
            <person name="Schnable P.S."/>
            <person name="Ware D.H."/>
            <person name="Buckler E.S."/>
            <person name="Lai J."/>
        </authorList>
    </citation>
    <scope>NUCLEOTIDE SEQUENCE [LARGE SCALE GENOMIC DNA]</scope>
    <source>
        <strain evidence="4">cv. Missouri 17</strain>
        <tissue evidence="3">Seedling</tissue>
    </source>
</reference>
<dbReference type="ExpressionAtlas" id="A0A3L6DTA0">
    <property type="expression patterns" value="baseline and differential"/>
</dbReference>
<feature type="domain" description="HMA" evidence="2">
    <location>
        <begin position="109"/>
        <end position="171"/>
    </location>
</feature>
<feature type="region of interest" description="Disordered" evidence="1">
    <location>
        <begin position="58"/>
        <end position="88"/>
    </location>
</feature>
<accession>A0A3L6DTA0</accession>
<comment type="caution">
    <text evidence="3">The sequence shown here is derived from an EMBL/GenBank/DDBJ whole genome shotgun (WGS) entry which is preliminary data.</text>
</comment>
<dbReference type="Proteomes" id="UP000251960">
    <property type="component" value="Chromosome 8"/>
</dbReference>
<proteinExistence type="predicted"/>
<evidence type="ECO:0000313" key="4">
    <source>
        <dbReference type="Proteomes" id="UP000251960"/>
    </source>
</evidence>
<evidence type="ECO:0000313" key="3">
    <source>
        <dbReference type="EMBL" id="PWZ11934.1"/>
    </source>
</evidence>
<protein>
    <recommendedName>
        <fullName evidence="2">HMA domain-containing protein</fullName>
    </recommendedName>
</protein>
<dbReference type="InterPro" id="IPR044526">
    <property type="entry name" value="NAKR1-3"/>
</dbReference>
<evidence type="ECO:0000256" key="1">
    <source>
        <dbReference type="SAM" id="MobiDB-lite"/>
    </source>
</evidence>
<feature type="compositionally biased region" description="Basic and acidic residues" evidence="1">
    <location>
        <begin position="58"/>
        <end position="69"/>
    </location>
</feature>
<dbReference type="Pfam" id="PF00403">
    <property type="entry name" value="HMA"/>
    <property type="match status" value="1"/>
</dbReference>
<evidence type="ECO:0000259" key="2">
    <source>
        <dbReference type="PROSITE" id="PS50846"/>
    </source>
</evidence>
<dbReference type="PANTHER" id="PTHR46119">
    <property type="entry name" value="OS08G0405700 PROTEIN"/>
    <property type="match status" value="1"/>
</dbReference>
<gene>
    <name evidence="3" type="ORF">Zm00014a_023009</name>
</gene>
<dbReference type="Gene3D" id="3.30.70.100">
    <property type="match status" value="1"/>
</dbReference>
<dbReference type="CDD" id="cd00371">
    <property type="entry name" value="HMA"/>
    <property type="match status" value="1"/>
</dbReference>
<dbReference type="InterPro" id="IPR036163">
    <property type="entry name" value="HMA_dom_sf"/>
</dbReference>
<name>A0A3L6DTA0_MAIZE</name>
<sequence length="209" mass="22609">MTFDILSLSLSLCLDSRIASIKRRSIGRCRWTGKGELRPQEERARATPRQAAVDMELEHGGDEGGDRGSESSFSSSKRSFGASSDATVSSTPSKLQALRFAEDLSLPSVQVVVMSANMGCSHCRQRVANVVSKMNGLLDYMVDFGKKEVTVRGKVVHTKKKKKKKRHMRALLGAAGAGWDDARSAAAAAASLPGGHARTLSWFWGCYSS</sequence>
<dbReference type="InterPro" id="IPR006121">
    <property type="entry name" value="HMA_dom"/>
</dbReference>
<dbReference type="AlphaFoldDB" id="A0A3L6DTA0"/>